<keyword evidence="1" id="KW-0472">Membrane</keyword>
<keyword evidence="1" id="KW-1133">Transmembrane helix</keyword>
<keyword evidence="1" id="KW-0812">Transmembrane</keyword>
<dbReference type="Proteomes" id="UP000276215">
    <property type="component" value="Unassembled WGS sequence"/>
</dbReference>
<evidence type="ECO:0000313" key="3">
    <source>
        <dbReference type="Proteomes" id="UP000276215"/>
    </source>
</evidence>
<proteinExistence type="predicted"/>
<dbReference type="AlphaFoldDB" id="A0A3N4K6L4"/>
<reference evidence="2 3" key="1">
    <citation type="journal article" date="2018" name="Nat. Ecol. Evol.">
        <title>Pezizomycetes genomes reveal the molecular basis of ectomycorrhizal truffle lifestyle.</title>
        <authorList>
            <person name="Murat C."/>
            <person name="Payen T."/>
            <person name="Noel B."/>
            <person name="Kuo A."/>
            <person name="Morin E."/>
            <person name="Chen J."/>
            <person name="Kohler A."/>
            <person name="Krizsan K."/>
            <person name="Balestrini R."/>
            <person name="Da Silva C."/>
            <person name="Montanini B."/>
            <person name="Hainaut M."/>
            <person name="Levati E."/>
            <person name="Barry K.W."/>
            <person name="Belfiori B."/>
            <person name="Cichocki N."/>
            <person name="Clum A."/>
            <person name="Dockter R.B."/>
            <person name="Fauchery L."/>
            <person name="Guy J."/>
            <person name="Iotti M."/>
            <person name="Le Tacon F."/>
            <person name="Lindquist E.A."/>
            <person name="Lipzen A."/>
            <person name="Malagnac F."/>
            <person name="Mello A."/>
            <person name="Molinier V."/>
            <person name="Miyauchi S."/>
            <person name="Poulain J."/>
            <person name="Riccioni C."/>
            <person name="Rubini A."/>
            <person name="Sitrit Y."/>
            <person name="Splivallo R."/>
            <person name="Traeger S."/>
            <person name="Wang M."/>
            <person name="Zifcakova L."/>
            <person name="Wipf D."/>
            <person name="Zambonelli A."/>
            <person name="Paolocci F."/>
            <person name="Nowrousian M."/>
            <person name="Ottonello S."/>
            <person name="Baldrian P."/>
            <person name="Spatafora J.W."/>
            <person name="Henrissat B."/>
            <person name="Nagy L.G."/>
            <person name="Aury J.M."/>
            <person name="Wincker P."/>
            <person name="Grigoriev I.V."/>
            <person name="Bonfante P."/>
            <person name="Martin F.M."/>
        </authorList>
    </citation>
    <scope>NUCLEOTIDE SEQUENCE [LARGE SCALE GENOMIC DNA]</scope>
    <source>
        <strain evidence="2 3">120613-1</strain>
    </source>
</reference>
<organism evidence="2 3">
    <name type="scientific">Choiromyces venosus 120613-1</name>
    <dbReference type="NCBI Taxonomy" id="1336337"/>
    <lineage>
        <taxon>Eukaryota</taxon>
        <taxon>Fungi</taxon>
        <taxon>Dikarya</taxon>
        <taxon>Ascomycota</taxon>
        <taxon>Pezizomycotina</taxon>
        <taxon>Pezizomycetes</taxon>
        <taxon>Pezizales</taxon>
        <taxon>Tuberaceae</taxon>
        <taxon>Choiromyces</taxon>
    </lineage>
</organism>
<gene>
    <name evidence="2" type="ORF">L873DRAFT_1175984</name>
</gene>
<dbReference type="EMBL" id="ML120356">
    <property type="protein sequence ID" value="RPB04852.1"/>
    <property type="molecule type" value="Genomic_DNA"/>
</dbReference>
<evidence type="ECO:0000313" key="2">
    <source>
        <dbReference type="EMBL" id="RPB04852.1"/>
    </source>
</evidence>
<accession>A0A3N4K6L4</accession>
<protein>
    <submittedName>
        <fullName evidence="2">Uncharacterized protein</fullName>
    </submittedName>
</protein>
<evidence type="ECO:0000256" key="1">
    <source>
        <dbReference type="SAM" id="Phobius"/>
    </source>
</evidence>
<feature type="transmembrane region" description="Helical" evidence="1">
    <location>
        <begin position="97"/>
        <end position="118"/>
    </location>
</feature>
<keyword evidence="3" id="KW-1185">Reference proteome</keyword>
<name>A0A3N4K6L4_9PEZI</name>
<sequence>MVSQNVSQSPYIRKSKIHYEILLLAAPVKLGFDLENLGHSPHRSKNLDTLIFVHSLSLDKYRTSLLIFRYSLFSQRLRSSLLFVPCPPGSIENLQCLLFPLSFLYVSSTIFVLLLRVFRNAGEYTIYIAGLYLSVPYMLSSCLRLNESLQQLIFTVFYLYFPHLSY</sequence>